<feature type="transmembrane region" description="Helical" evidence="2">
    <location>
        <begin position="67"/>
        <end position="89"/>
    </location>
</feature>
<feature type="compositionally biased region" description="Low complexity" evidence="1">
    <location>
        <begin position="168"/>
        <end position="183"/>
    </location>
</feature>
<dbReference type="AlphaFoldDB" id="A0A6P0ESR7"/>
<keyword evidence="5" id="KW-1185">Reference proteome</keyword>
<proteinExistence type="predicted"/>
<feature type="region of interest" description="Disordered" evidence="1">
    <location>
        <begin position="159"/>
        <end position="183"/>
    </location>
</feature>
<dbReference type="EMBL" id="JAAGWH010000014">
    <property type="protein sequence ID" value="NEK93955.1"/>
    <property type="molecule type" value="Genomic_DNA"/>
</dbReference>
<evidence type="ECO:0000313" key="5">
    <source>
        <dbReference type="Proteomes" id="UP000468828"/>
    </source>
</evidence>
<evidence type="ECO:0000313" key="6">
    <source>
        <dbReference type="Proteomes" id="UP000471152"/>
    </source>
</evidence>
<accession>A0A6P0ESR7</accession>
<feature type="region of interest" description="Disordered" evidence="1">
    <location>
        <begin position="1"/>
        <end position="31"/>
    </location>
</feature>
<dbReference type="RefSeq" id="WP_163610413.1">
    <property type="nucleotide sequence ID" value="NZ_JAAGWB010000014.1"/>
</dbReference>
<reference evidence="3 5" key="1">
    <citation type="submission" date="2020-01" db="EMBL/GenBank/DDBJ databases">
        <title>the WGS Modestobacter muralis CPCC 204518.</title>
        <authorList>
            <person name="Jiang Z."/>
        </authorList>
    </citation>
    <scope>NUCLEOTIDE SEQUENCE [LARGE SCALE GENOMIC DNA]</scope>
    <source>
        <strain evidence="3 5">DSM 100205</strain>
    </source>
</reference>
<protein>
    <submittedName>
        <fullName evidence="3">Uncharacterized protein</fullName>
    </submittedName>
</protein>
<keyword evidence="2" id="KW-1133">Transmembrane helix</keyword>
<dbReference type="Proteomes" id="UP000468828">
    <property type="component" value="Unassembled WGS sequence"/>
</dbReference>
<evidence type="ECO:0000313" key="4">
    <source>
        <dbReference type="EMBL" id="NEN50722.1"/>
    </source>
</evidence>
<reference evidence="4 6" key="2">
    <citation type="submission" date="2020-02" db="EMBL/GenBank/DDBJ databases">
        <title>The WGS of Modestobacter muralis DSM 100205.</title>
        <authorList>
            <person name="Jiang Z."/>
        </authorList>
    </citation>
    <scope>NUCLEOTIDE SEQUENCE [LARGE SCALE GENOMIC DNA]</scope>
    <source>
        <strain evidence="4 6">DSM 100205</strain>
    </source>
</reference>
<keyword evidence="2" id="KW-0812">Transmembrane</keyword>
<dbReference type="Proteomes" id="UP000471152">
    <property type="component" value="Unassembled WGS sequence"/>
</dbReference>
<gene>
    <name evidence="4" type="ORF">G3R41_07165</name>
    <name evidence="3" type="ORF">GCU67_07165</name>
</gene>
<feature type="transmembrane region" description="Helical" evidence="2">
    <location>
        <begin position="129"/>
        <end position="148"/>
    </location>
</feature>
<keyword evidence="2" id="KW-0472">Membrane</keyword>
<comment type="caution">
    <text evidence="3">The sequence shown here is derived from an EMBL/GenBank/DDBJ whole genome shotgun (WGS) entry which is preliminary data.</text>
</comment>
<evidence type="ECO:0000256" key="2">
    <source>
        <dbReference type="SAM" id="Phobius"/>
    </source>
</evidence>
<sequence length="183" mass="19095">MPSTSSRRPGAAATRHRPRRPLGRGPSAAPPALVRPVQAPFAALFGGLVAVEDGFLGWLLWDADRSWSWYLLVPLLLAAGALAGAVLVLRGRGLGPVSGSAVLAWSCVLPLLGLLALALFTAALGDGEAAWLALVLVVGPLGGLVLALRRPVREWTRRGRARDDRAPGRLASGRGPGRSARGR</sequence>
<evidence type="ECO:0000256" key="1">
    <source>
        <dbReference type="SAM" id="MobiDB-lite"/>
    </source>
</evidence>
<organism evidence="3 5">
    <name type="scientific">Modestobacter muralis</name>
    <dbReference type="NCBI Taxonomy" id="1608614"/>
    <lineage>
        <taxon>Bacteria</taxon>
        <taxon>Bacillati</taxon>
        <taxon>Actinomycetota</taxon>
        <taxon>Actinomycetes</taxon>
        <taxon>Geodermatophilales</taxon>
        <taxon>Geodermatophilaceae</taxon>
        <taxon>Modestobacter</taxon>
    </lineage>
</organism>
<name>A0A6P0ESR7_9ACTN</name>
<evidence type="ECO:0000313" key="3">
    <source>
        <dbReference type="EMBL" id="NEK93955.1"/>
    </source>
</evidence>
<feature type="transmembrane region" description="Helical" evidence="2">
    <location>
        <begin position="101"/>
        <end position="123"/>
    </location>
</feature>
<dbReference type="EMBL" id="JAAGWB010000014">
    <property type="protein sequence ID" value="NEN50722.1"/>
    <property type="molecule type" value="Genomic_DNA"/>
</dbReference>